<evidence type="ECO:0000256" key="3">
    <source>
        <dbReference type="ARBA" id="ARBA00022729"/>
    </source>
</evidence>
<evidence type="ECO:0000256" key="4">
    <source>
        <dbReference type="SAM" id="SignalP"/>
    </source>
</evidence>
<dbReference type="PROSITE" id="PS51257">
    <property type="entry name" value="PROKAR_LIPOPROTEIN"/>
    <property type="match status" value="1"/>
</dbReference>
<feature type="signal peptide" evidence="4">
    <location>
        <begin position="1"/>
        <end position="28"/>
    </location>
</feature>
<proteinExistence type="inferred from homology"/>
<dbReference type="SUPFAM" id="SSF53850">
    <property type="entry name" value="Periplasmic binding protein-like II"/>
    <property type="match status" value="1"/>
</dbReference>
<accession>A0A926EAX2</accession>
<dbReference type="InterPro" id="IPR006059">
    <property type="entry name" value="SBP"/>
</dbReference>
<dbReference type="Gene3D" id="3.40.190.10">
    <property type="entry name" value="Periplasmic binding protein-like II"/>
    <property type="match status" value="1"/>
</dbReference>
<keyword evidence="6" id="KW-1185">Reference proteome</keyword>
<dbReference type="GO" id="GO:0055052">
    <property type="term" value="C:ATP-binding cassette (ABC) transporter complex, substrate-binding subunit-containing"/>
    <property type="evidence" value="ECO:0007669"/>
    <property type="project" value="TreeGrafter"/>
</dbReference>
<sequence length="475" mass="52591">MKFSVLRKLALVMALVLLFLTGCQSGGANKYKLSPKDPVSLEIWHYYNGPQKVAFDALVSEFNETVGAEQGIVVEAFNYGSINELIQKVLDSANKKVGSSEMPDIFAGYSDTAYQVDQLGLVAPLDAYLTEEELKTYLPSYLEEGRFDKDQNLKIFPTAKSTEVMMLNKTDWDNFASATGAKVEDLSTMEGVVQTAKAYYEWSGGTKAFFGRDAMANYFIIGCKELGVEIFSVNNGEVSLNVDKKVIRKLWDNYYVPYVNGYFGAYGKFRSDDAKTGQIIALVGSTTGAIYFPQEVTVSDTESYPIEVMTLPAPVFEGGEPYAVQQGAGLVVTKSDERKEYAATLFLKWFTESQRNIDFSVGTGYLPVKVDANDMAMIEKSDVEMTDIMQETLQVAIDTVTTHEMYTNKAFAGGTEARNVLENSLQDKANADLDQIKALMEQGMSHDEAVAQFDTDANFDAWFAEFQKALEGAIK</sequence>
<feature type="chain" id="PRO_5039653568" evidence="4">
    <location>
        <begin position="29"/>
        <end position="475"/>
    </location>
</feature>
<dbReference type="Pfam" id="PF13416">
    <property type="entry name" value="SBP_bac_8"/>
    <property type="match status" value="1"/>
</dbReference>
<dbReference type="GO" id="GO:0042956">
    <property type="term" value="P:maltodextrin transmembrane transport"/>
    <property type="evidence" value="ECO:0007669"/>
    <property type="project" value="TreeGrafter"/>
</dbReference>
<comment type="caution">
    <text evidence="5">The sequence shown here is derived from an EMBL/GenBank/DDBJ whole genome shotgun (WGS) entry which is preliminary data.</text>
</comment>
<dbReference type="EMBL" id="JACRTC010000007">
    <property type="protein sequence ID" value="MBC8571160.1"/>
    <property type="molecule type" value="Genomic_DNA"/>
</dbReference>
<dbReference type="RefSeq" id="WP_262398251.1">
    <property type="nucleotide sequence ID" value="NZ_JACRTC010000007.1"/>
</dbReference>
<dbReference type="GO" id="GO:0015768">
    <property type="term" value="P:maltose transport"/>
    <property type="evidence" value="ECO:0007669"/>
    <property type="project" value="TreeGrafter"/>
</dbReference>
<dbReference type="AlphaFoldDB" id="A0A926EAX2"/>
<evidence type="ECO:0000256" key="2">
    <source>
        <dbReference type="ARBA" id="ARBA00022448"/>
    </source>
</evidence>
<keyword evidence="2" id="KW-0813">Transport</keyword>
<dbReference type="Proteomes" id="UP000660861">
    <property type="component" value="Unassembled WGS sequence"/>
</dbReference>
<dbReference type="PANTHER" id="PTHR30061:SF50">
    <property type="entry name" value="MALTOSE_MALTODEXTRIN-BINDING PERIPLASMIC PROTEIN"/>
    <property type="match status" value="1"/>
</dbReference>
<evidence type="ECO:0000313" key="6">
    <source>
        <dbReference type="Proteomes" id="UP000660861"/>
    </source>
</evidence>
<organism evidence="5 6">
    <name type="scientific">Zongyangia hominis</name>
    <dbReference type="NCBI Taxonomy" id="2763677"/>
    <lineage>
        <taxon>Bacteria</taxon>
        <taxon>Bacillati</taxon>
        <taxon>Bacillota</taxon>
        <taxon>Clostridia</taxon>
        <taxon>Eubacteriales</taxon>
        <taxon>Oscillospiraceae</taxon>
        <taxon>Zongyangia</taxon>
    </lineage>
</organism>
<keyword evidence="3 4" id="KW-0732">Signal</keyword>
<evidence type="ECO:0000256" key="1">
    <source>
        <dbReference type="ARBA" id="ARBA00008520"/>
    </source>
</evidence>
<comment type="similarity">
    <text evidence="1">Belongs to the bacterial solute-binding protein 1 family.</text>
</comment>
<evidence type="ECO:0000313" key="5">
    <source>
        <dbReference type="EMBL" id="MBC8571160.1"/>
    </source>
</evidence>
<gene>
    <name evidence="5" type="ORF">H8709_10025</name>
</gene>
<reference evidence="5" key="1">
    <citation type="submission" date="2020-08" db="EMBL/GenBank/DDBJ databases">
        <title>Genome public.</title>
        <authorList>
            <person name="Liu C."/>
            <person name="Sun Q."/>
        </authorList>
    </citation>
    <scope>NUCLEOTIDE SEQUENCE</scope>
    <source>
        <strain evidence="5">NSJ-54</strain>
    </source>
</reference>
<protein>
    <submittedName>
        <fullName evidence="5">Extracellular solute-binding protein</fullName>
    </submittedName>
</protein>
<dbReference type="GO" id="GO:1901982">
    <property type="term" value="F:maltose binding"/>
    <property type="evidence" value="ECO:0007669"/>
    <property type="project" value="TreeGrafter"/>
</dbReference>
<dbReference type="PANTHER" id="PTHR30061">
    <property type="entry name" value="MALTOSE-BINDING PERIPLASMIC PROTEIN"/>
    <property type="match status" value="1"/>
</dbReference>
<name>A0A926EAX2_9FIRM</name>